<keyword evidence="3" id="KW-1185">Reference proteome</keyword>
<dbReference type="GO" id="GO:0003676">
    <property type="term" value="F:nucleic acid binding"/>
    <property type="evidence" value="ECO:0007669"/>
    <property type="project" value="InterPro"/>
</dbReference>
<dbReference type="Pfam" id="PF13358">
    <property type="entry name" value="DDE_3"/>
    <property type="match status" value="1"/>
</dbReference>
<accession>A0A0C2N1B9</accession>
<dbReference type="Gene3D" id="3.30.420.10">
    <property type="entry name" value="Ribonuclease H-like superfamily/Ribonuclease H"/>
    <property type="match status" value="1"/>
</dbReference>
<dbReference type="InterPro" id="IPR036397">
    <property type="entry name" value="RNaseH_sf"/>
</dbReference>
<gene>
    <name evidence="2" type="ORF">RF11_05262</name>
</gene>
<proteinExistence type="predicted"/>
<dbReference type="EMBL" id="JWZT01000849">
    <property type="protein sequence ID" value="KII73426.1"/>
    <property type="molecule type" value="Genomic_DNA"/>
</dbReference>
<evidence type="ECO:0000313" key="2">
    <source>
        <dbReference type="EMBL" id="KII73426.1"/>
    </source>
</evidence>
<protein>
    <recommendedName>
        <fullName evidence="1">Tc1-like transposase DDE domain-containing protein</fullName>
    </recommendedName>
</protein>
<evidence type="ECO:0000259" key="1">
    <source>
        <dbReference type="Pfam" id="PF13358"/>
    </source>
</evidence>
<dbReference type="AlphaFoldDB" id="A0A0C2N1B9"/>
<feature type="domain" description="Tc1-like transposase DDE" evidence="1">
    <location>
        <begin position="1"/>
        <end position="51"/>
    </location>
</feature>
<organism evidence="2 3">
    <name type="scientific">Thelohanellus kitauei</name>
    <name type="common">Myxosporean</name>
    <dbReference type="NCBI Taxonomy" id="669202"/>
    <lineage>
        <taxon>Eukaryota</taxon>
        <taxon>Metazoa</taxon>
        <taxon>Cnidaria</taxon>
        <taxon>Myxozoa</taxon>
        <taxon>Myxosporea</taxon>
        <taxon>Bivalvulida</taxon>
        <taxon>Platysporina</taxon>
        <taxon>Myxobolidae</taxon>
        <taxon>Thelohanellus</taxon>
    </lineage>
</organism>
<name>A0A0C2N1B9_THEKT</name>
<comment type="caution">
    <text evidence="2">The sequence shown here is derived from an EMBL/GenBank/DDBJ whole genome shotgun (WGS) entry which is preliminary data.</text>
</comment>
<evidence type="ECO:0000313" key="3">
    <source>
        <dbReference type="Proteomes" id="UP000031668"/>
    </source>
</evidence>
<dbReference type="Proteomes" id="UP000031668">
    <property type="component" value="Unassembled WGS sequence"/>
</dbReference>
<sequence length="350" mass="41707">MDNVNFHHSQEILSDEDFSFRFLPAYSPFLNPCEEIFSYLKSHVRRDNSPIGTDELIDRMRAAAQEIPNNILSNYYSHCEKWSGPYWFMEPHVVHYEKTFVYSTVQEMFKSHHEVSTRMYFIELMILYLDECQESSVPEIRSRPIKYIQSCLYPIMSREQLVTGNEMEDTVIEEEKMNRILSQIKLVLENADRLVRVYRRFEGIPITFRIRNSLEKSRTLPIRFKHDIHESIQMRNWKTASYDAPESIDFEREFLDDCTHLLTTPMDSGRYGGEYKFRNFAFSQNILNSAEGNAGKHPQLYAREIFELTQEINIHPIIWLFCFYMRHSLEGDRLFAEQESQFLTVLSMSW</sequence>
<dbReference type="InterPro" id="IPR038717">
    <property type="entry name" value="Tc1-like_DDE_dom"/>
</dbReference>
<dbReference type="OrthoDB" id="2266637at2759"/>
<reference evidence="2 3" key="1">
    <citation type="journal article" date="2014" name="Genome Biol. Evol.">
        <title>The genome of the myxosporean Thelohanellus kitauei shows adaptations to nutrient acquisition within its fish host.</title>
        <authorList>
            <person name="Yang Y."/>
            <person name="Xiong J."/>
            <person name="Zhou Z."/>
            <person name="Huo F."/>
            <person name="Miao W."/>
            <person name="Ran C."/>
            <person name="Liu Y."/>
            <person name="Zhang J."/>
            <person name="Feng J."/>
            <person name="Wang M."/>
            <person name="Wang M."/>
            <person name="Wang L."/>
            <person name="Yao B."/>
        </authorList>
    </citation>
    <scope>NUCLEOTIDE SEQUENCE [LARGE SCALE GENOMIC DNA]</scope>
    <source>
        <strain evidence="2">Wuqing</strain>
    </source>
</reference>